<protein>
    <submittedName>
        <fullName evidence="2">Uncharacterized protein</fullName>
    </submittedName>
</protein>
<accession>A0A7T8GTH6</accession>
<evidence type="ECO:0000256" key="1">
    <source>
        <dbReference type="SAM" id="MobiDB-lite"/>
    </source>
</evidence>
<organism evidence="2 3">
    <name type="scientific">Caligus rogercresseyi</name>
    <name type="common">Sea louse</name>
    <dbReference type="NCBI Taxonomy" id="217165"/>
    <lineage>
        <taxon>Eukaryota</taxon>
        <taxon>Metazoa</taxon>
        <taxon>Ecdysozoa</taxon>
        <taxon>Arthropoda</taxon>
        <taxon>Crustacea</taxon>
        <taxon>Multicrustacea</taxon>
        <taxon>Hexanauplia</taxon>
        <taxon>Copepoda</taxon>
        <taxon>Siphonostomatoida</taxon>
        <taxon>Caligidae</taxon>
        <taxon>Caligus</taxon>
    </lineage>
</organism>
<proteinExistence type="predicted"/>
<gene>
    <name evidence="2" type="ORF">FKW44_017767</name>
</gene>
<evidence type="ECO:0000313" key="2">
    <source>
        <dbReference type="EMBL" id="QQP37487.1"/>
    </source>
</evidence>
<keyword evidence="3" id="KW-1185">Reference proteome</keyword>
<name>A0A7T8GTH6_CALRO</name>
<dbReference type="Proteomes" id="UP000595437">
    <property type="component" value="Chromosome 12"/>
</dbReference>
<evidence type="ECO:0000313" key="3">
    <source>
        <dbReference type="Proteomes" id="UP000595437"/>
    </source>
</evidence>
<feature type="region of interest" description="Disordered" evidence="1">
    <location>
        <begin position="32"/>
        <end position="66"/>
    </location>
</feature>
<feature type="non-terminal residue" evidence="2">
    <location>
        <position position="1"/>
    </location>
</feature>
<dbReference type="EMBL" id="CP045901">
    <property type="protein sequence ID" value="QQP37487.1"/>
    <property type="molecule type" value="Genomic_DNA"/>
</dbReference>
<reference evidence="3" key="1">
    <citation type="submission" date="2021-01" db="EMBL/GenBank/DDBJ databases">
        <title>Caligus Genome Assembly.</title>
        <authorList>
            <person name="Gallardo-Escarate C."/>
        </authorList>
    </citation>
    <scope>NUCLEOTIDE SEQUENCE [LARGE SCALE GENOMIC DNA]</scope>
</reference>
<sequence>APNELNTTKFAKLAYSANRCRFAVKLGAGASSSRNFRLGEPSPSLYDSPVVKNPPRKAHDGGGLHS</sequence>
<feature type="compositionally biased region" description="Basic and acidic residues" evidence="1">
    <location>
        <begin position="57"/>
        <end position="66"/>
    </location>
</feature>
<dbReference type="AlphaFoldDB" id="A0A7T8GTH6"/>